<evidence type="ECO:0000313" key="1">
    <source>
        <dbReference type="EMBL" id="KKK56517.1"/>
    </source>
</evidence>
<organism evidence="1">
    <name type="scientific">marine sediment metagenome</name>
    <dbReference type="NCBI Taxonomy" id="412755"/>
    <lineage>
        <taxon>unclassified sequences</taxon>
        <taxon>metagenomes</taxon>
        <taxon>ecological metagenomes</taxon>
    </lineage>
</organism>
<protein>
    <submittedName>
        <fullName evidence="1">Uncharacterized protein</fullName>
    </submittedName>
</protein>
<name>A0A0F8WI32_9ZZZZ</name>
<proteinExistence type="predicted"/>
<sequence>MADIVVTTLDITQAPLARSFWAVNATETDAASNSEVKAAVTGKSLYITKLVINCAVAQTVVLNDSTTALLGPYTFLAAGGTSVSIDFTRPIKLTVSQALNVTAGGAYALYVEGFIA</sequence>
<comment type="caution">
    <text evidence="1">The sequence shown here is derived from an EMBL/GenBank/DDBJ whole genome shotgun (WGS) entry which is preliminary data.</text>
</comment>
<reference evidence="1" key="1">
    <citation type="journal article" date="2015" name="Nature">
        <title>Complex archaea that bridge the gap between prokaryotes and eukaryotes.</title>
        <authorList>
            <person name="Spang A."/>
            <person name="Saw J.H."/>
            <person name="Jorgensen S.L."/>
            <person name="Zaremba-Niedzwiedzka K."/>
            <person name="Martijn J."/>
            <person name="Lind A.E."/>
            <person name="van Eijk R."/>
            <person name="Schleper C."/>
            <person name="Guy L."/>
            <person name="Ettema T.J."/>
        </authorList>
    </citation>
    <scope>NUCLEOTIDE SEQUENCE</scope>
</reference>
<accession>A0A0F8WI32</accession>
<gene>
    <name evidence="1" type="ORF">LCGC14_3063720</name>
</gene>
<dbReference type="EMBL" id="LAZR01064955">
    <property type="protein sequence ID" value="KKK56517.1"/>
    <property type="molecule type" value="Genomic_DNA"/>
</dbReference>
<dbReference type="AlphaFoldDB" id="A0A0F8WI32"/>